<evidence type="ECO:0000313" key="5">
    <source>
        <dbReference type="EMBL" id="SES64242.1"/>
    </source>
</evidence>
<dbReference type="GO" id="GO:0015074">
    <property type="term" value="P:DNA integration"/>
    <property type="evidence" value="ECO:0007669"/>
    <property type="project" value="InterPro"/>
</dbReference>
<evidence type="ECO:0000259" key="4">
    <source>
        <dbReference type="PROSITE" id="PS51898"/>
    </source>
</evidence>
<dbReference type="InterPro" id="IPR025269">
    <property type="entry name" value="SAM-like_dom"/>
</dbReference>
<name>A0A1H9Y5U1_9BACT</name>
<dbReference type="GO" id="GO:0006310">
    <property type="term" value="P:DNA recombination"/>
    <property type="evidence" value="ECO:0007669"/>
    <property type="project" value="UniProtKB-KW"/>
</dbReference>
<gene>
    <name evidence="5" type="ORF">SAMN05444285_10150</name>
</gene>
<dbReference type="Pfam" id="PF13102">
    <property type="entry name" value="Phage_int_SAM_5"/>
    <property type="match status" value="1"/>
</dbReference>
<dbReference type="InterPro" id="IPR050090">
    <property type="entry name" value="Tyrosine_recombinase_XerCD"/>
</dbReference>
<dbReference type="PANTHER" id="PTHR30349">
    <property type="entry name" value="PHAGE INTEGRASE-RELATED"/>
    <property type="match status" value="1"/>
</dbReference>
<dbReference type="InterPro" id="IPR013762">
    <property type="entry name" value="Integrase-like_cat_sf"/>
</dbReference>
<dbReference type="GO" id="GO:0003677">
    <property type="term" value="F:DNA binding"/>
    <property type="evidence" value="ECO:0007669"/>
    <property type="project" value="UniProtKB-KW"/>
</dbReference>
<sequence>MSLTMENFNTYNLAFVLRKSRKNNEGKSPVYMRITVNGQRAEVSIKRNIHTDNWENKACKAKGYKSEVKQLNQYLETLKALMNDYHTEMVKMGEEITAQSLKNKFLGISEDRRMLIEVFEYHNHQLKELEGTNYASATIKRYTTTLDHIKAFLVFKYQLNDIPLNRLKYSFITDLEHYFKVTRKCNHNTTIKYIKNFRKVINLAIKNEWLSKDPFAKFQAKIVEVKREYLLKDELKNIEDLNLAFPRLDIVRDIFVFSCYSGLAYVDVANLTKNNIRLGIDGDLWIITERTKTKSQSNIPLLPKAHELIKKYSRYPNKKTEDHIFPIFTNQRMNAYLKEIADLASVDKNLTFHIARHTFATTVTLANGVPIESISSMLGHKSIRTTQIYSKVINAKISEDMDKLKRKLS</sequence>
<evidence type="ECO:0000313" key="6">
    <source>
        <dbReference type="Proteomes" id="UP000181981"/>
    </source>
</evidence>
<dbReference type="InterPro" id="IPR011010">
    <property type="entry name" value="DNA_brk_join_enz"/>
</dbReference>
<dbReference type="SUPFAM" id="SSF56349">
    <property type="entry name" value="DNA breaking-rejoining enzymes"/>
    <property type="match status" value="1"/>
</dbReference>
<keyword evidence="3" id="KW-0233">DNA recombination</keyword>
<dbReference type="InterPro" id="IPR002104">
    <property type="entry name" value="Integrase_catalytic"/>
</dbReference>
<keyword evidence="2" id="KW-0238">DNA-binding</keyword>
<dbReference type="Gene3D" id="1.10.443.10">
    <property type="entry name" value="Intergrase catalytic core"/>
    <property type="match status" value="1"/>
</dbReference>
<proteinExistence type="inferred from homology"/>
<organism evidence="5 6">
    <name type="scientific">Draconibacterium orientale</name>
    <dbReference type="NCBI Taxonomy" id="1168034"/>
    <lineage>
        <taxon>Bacteria</taxon>
        <taxon>Pseudomonadati</taxon>
        <taxon>Bacteroidota</taxon>
        <taxon>Bacteroidia</taxon>
        <taxon>Marinilabiliales</taxon>
        <taxon>Prolixibacteraceae</taxon>
        <taxon>Draconibacterium</taxon>
    </lineage>
</organism>
<dbReference type="AlphaFoldDB" id="A0A1H9Y5U1"/>
<evidence type="ECO:0000256" key="1">
    <source>
        <dbReference type="ARBA" id="ARBA00008857"/>
    </source>
</evidence>
<evidence type="ECO:0000256" key="3">
    <source>
        <dbReference type="ARBA" id="ARBA00023172"/>
    </source>
</evidence>
<dbReference type="Proteomes" id="UP000181981">
    <property type="component" value="Unassembled WGS sequence"/>
</dbReference>
<dbReference type="PROSITE" id="PS51898">
    <property type="entry name" value="TYR_RECOMBINASE"/>
    <property type="match status" value="1"/>
</dbReference>
<dbReference type="InterPro" id="IPR010998">
    <property type="entry name" value="Integrase_recombinase_N"/>
</dbReference>
<evidence type="ECO:0000256" key="2">
    <source>
        <dbReference type="ARBA" id="ARBA00023125"/>
    </source>
</evidence>
<feature type="domain" description="Tyr recombinase" evidence="4">
    <location>
        <begin position="225"/>
        <end position="402"/>
    </location>
</feature>
<reference evidence="5 6" key="1">
    <citation type="submission" date="2016-10" db="EMBL/GenBank/DDBJ databases">
        <authorList>
            <person name="de Groot N.N."/>
        </authorList>
    </citation>
    <scope>NUCLEOTIDE SEQUENCE [LARGE SCALE GENOMIC DNA]</scope>
    <source>
        <strain evidence="5 6">DSM 25947</strain>
    </source>
</reference>
<dbReference type="Gene3D" id="1.10.150.130">
    <property type="match status" value="1"/>
</dbReference>
<dbReference type="OrthoDB" id="1493636at2"/>
<dbReference type="CDD" id="cd01185">
    <property type="entry name" value="INTN1_C_like"/>
    <property type="match status" value="1"/>
</dbReference>
<comment type="similarity">
    <text evidence="1">Belongs to the 'phage' integrase family.</text>
</comment>
<dbReference type="EMBL" id="FOHT01000001">
    <property type="protein sequence ID" value="SES64242.1"/>
    <property type="molecule type" value="Genomic_DNA"/>
</dbReference>
<dbReference type="Pfam" id="PF00589">
    <property type="entry name" value="Phage_integrase"/>
    <property type="match status" value="1"/>
</dbReference>
<dbReference type="InterPro" id="IPR035386">
    <property type="entry name" value="Arm-DNA-bind_5"/>
</dbReference>
<dbReference type="Pfam" id="PF17293">
    <property type="entry name" value="Arm-DNA-bind_5"/>
    <property type="match status" value="1"/>
</dbReference>
<accession>A0A1H9Y5U1</accession>
<dbReference type="PANTHER" id="PTHR30349:SF64">
    <property type="entry name" value="PROPHAGE INTEGRASE INTD-RELATED"/>
    <property type="match status" value="1"/>
</dbReference>
<protein>
    <submittedName>
        <fullName evidence="5">Site-specific recombinase XerD</fullName>
    </submittedName>
</protein>